<dbReference type="SMART" id="SM00460">
    <property type="entry name" value="TGc"/>
    <property type="match status" value="1"/>
</dbReference>
<dbReference type="InterPro" id="IPR038765">
    <property type="entry name" value="Papain-like_cys_pep_sf"/>
</dbReference>
<dbReference type="Proteomes" id="UP000182108">
    <property type="component" value="Unassembled WGS sequence"/>
</dbReference>
<dbReference type="PANTHER" id="PTHR42736:SF1">
    <property type="entry name" value="PROTEIN-GLUTAMINE GAMMA-GLUTAMYLTRANSFERASE"/>
    <property type="match status" value="1"/>
</dbReference>
<feature type="transmembrane region" description="Helical" evidence="1">
    <location>
        <begin position="144"/>
        <end position="166"/>
    </location>
</feature>
<dbReference type="Pfam" id="PF11992">
    <property type="entry name" value="TgpA_N"/>
    <property type="match status" value="1"/>
</dbReference>
<dbReference type="RefSeq" id="WP_055422842.1">
    <property type="nucleotide sequence ID" value="NZ_CYHH01000002.1"/>
</dbReference>
<gene>
    <name evidence="3" type="ORF">Ga0061068_102119</name>
</gene>
<feature type="transmembrane region" description="Helical" evidence="1">
    <location>
        <begin position="44"/>
        <end position="61"/>
    </location>
</feature>
<dbReference type="Gene3D" id="3.10.620.30">
    <property type="match status" value="1"/>
</dbReference>
<dbReference type="Pfam" id="PF13559">
    <property type="entry name" value="DUF4129"/>
    <property type="match status" value="1"/>
</dbReference>
<feature type="transmembrane region" description="Helical" evidence="1">
    <location>
        <begin position="16"/>
        <end position="38"/>
    </location>
</feature>
<dbReference type="OrthoDB" id="5287387at2"/>
<evidence type="ECO:0000313" key="4">
    <source>
        <dbReference type="Proteomes" id="UP000182108"/>
    </source>
</evidence>
<dbReference type="AlphaFoldDB" id="A0A0K6IRM0"/>
<keyword evidence="1" id="KW-0472">Membrane</keyword>
<dbReference type="PANTHER" id="PTHR42736">
    <property type="entry name" value="PROTEIN-GLUTAMINE GAMMA-GLUTAMYLTRANSFERASE"/>
    <property type="match status" value="1"/>
</dbReference>
<sequence length="675" mass="75341">MNATAPIAPLLRGLKLLTGPLAGTAAAPLALALMLALGSQFNEFPLGIQAGIAVLAVVWFLRRRQETGPLTGWRLWLAGLACALGVRWQYGYWFGQEPGVALVALLVWLKWLETRSERDERMVAALALFLLTAVFLRGQTPLHALAVFAGAGLVLLACARLTLSSFQRLPTDQPARDAARTMAWAIPLALLLFVLVPRVPGPLWGLPADARAGKTGLSETLEAGSIAQLARSDEIAFVVEVQEGELPAARYWRGPVLEVYDGRSWKPSPWRAPNPALEATQGPAQVRYRSLQEPSDLPWIFTLERTHALSGAVEVERTSTGSWRARRPLLQRTRFTGEARFGEPLPEALTSTAIRALTFLPPQANPRTREAGEAIAREYLQPEARLEAIADFFRKRQLRYTLTPPPVARDSADAVLFDTHAGFCEHFADAFAVMARAAGLPARIVLGYLGGERNPANGTWIIRQADAHSWVEVWLAPHGWVRVDPTTFAQPERAERGLGEVLLEREGLPLLLRPEWRWAWRLRAQLEAWEYGWNVWVAGFDAERQHRLWRSLGWRPDRALGWALAATGMALALAALLAWWLQRPPTSRDPLERQWHRFCRLMARRGLARAPAEGPLDYGRRLMRHFPQASGEIEALLRPYLQARYGGGLATEEAAAAMRRALRQLRRRLRQEKSA</sequence>
<feature type="transmembrane region" description="Helical" evidence="1">
    <location>
        <begin position="73"/>
        <end position="90"/>
    </location>
</feature>
<feature type="domain" description="Transglutaminase-like" evidence="2">
    <location>
        <begin position="416"/>
        <end position="487"/>
    </location>
</feature>
<dbReference type="InterPro" id="IPR021878">
    <property type="entry name" value="TgpA_N"/>
</dbReference>
<organism evidence="3 4">
    <name type="scientific">Tepidiphilus thermophilus</name>
    <dbReference type="NCBI Taxonomy" id="876478"/>
    <lineage>
        <taxon>Bacteria</taxon>
        <taxon>Pseudomonadati</taxon>
        <taxon>Pseudomonadota</taxon>
        <taxon>Hydrogenophilia</taxon>
        <taxon>Hydrogenophilales</taxon>
        <taxon>Hydrogenophilaceae</taxon>
        <taxon>Tepidiphilus</taxon>
    </lineage>
</organism>
<name>A0A0K6IRM0_9PROT</name>
<keyword evidence="4" id="KW-1185">Reference proteome</keyword>
<dbReference type="InterPro" id="IPR025403">
    <property type="entry name" value="TgpA-like_C"/>
</dbReference>
<keyword evidence="1" id="KW-1133">Transmembrane helix</keyword>
<dbReference type="InterPro" id="IPR002931">
    <property type="entry name" value="Transglutaminase-like"/>
</dbReference>
<feature type="transmembrane region" description="Helical" evidence="1">
    <location>
        <begin position="178"/>
        <end position="196"/>
    </location>
</feature>
<feature type="transmembrane region" description="Helical" evidence="1">
    <location>
        <begin position="96"/>
        <end position="112"/>
    </location>
</feature>
<protein>
    <recommendedName>
        <fullName evidence="2">Transglutaminase-like domain-containing protein</fullName>
    </recommendedName>
</protein>
<feature type="transmembrane region" description="Helical" evidence="1">
    <location>
        <begin position="560"/>
        <end position="581"/>
    </location>
</feature>
<accession>A0A0K6IRM0</accession>
<proteinExistence type="predicted"/>
<evidence type="ECO:0000313" key="3">
    <source>
        <dbReference type="EMBL" id="CUB05746.1"/>
    </source>
</evidence>
<reference evidence="4" key="1">
    <citation type="submission" date="2015-08" db="EMBL/GenBank/DDBJ databases">
        <authorList>
            <person name="Babu N.S."/>
            <person name="Beckwith C.J."/>
            <person name="Beseler K.G."/>
            <person name="Brison A."/>
            <person name="Carone J.V."/>
            <person name="Caskin T.P."/>
            <person name="Diamond M."/>
            <person name="Durham M.E."/>
            <person name="Foxe J.M."/>
            <person name="Go M."/>
            <person name="Henderson B.A."/>
            <person name="Jones I.B."/>
            <person name="McGettigan J.A."/>
            <person name="Micheletti S.J."/>
            <person name="Nasrallah M.E."/>
            <person name="Ortiz D."/>
            <person name="Piller C.R."/>
            <person name="Privatt S.R."/>
            <person name="Schneider S.L."/>
            <person name="Sharp S."/>
            <person name="Smith T.C."/>
            <person name="Stanton J.D."/>
            <person name="Ullery H.E."/>
            <person name="Wilson R.J."/>
            <person name="Serrano M.G."/>
            <person name="Buck G."/>
            <person name="Lee V."/>
            <person name="Wang Y."/>
            <person name="Carvalho R."/>
            <person name="Voegtly L."/>
            <person name="Shi R."/>
            <person name="Duckworth R."/>
            <person name="Johnson A."/>
            <person name="Loviza R."/>
            <person name="Walstead R."/>
            <person name="Shah Z."/>
            <person name="Kiflezghi M."/>
            <person name="Wade K."/>
            <person name="Ball S.L."/>
            <person name="Bradley K.W."/>
            <person name="Asai D.J."/>
            <person name="Bowman C.A."/>
            <person name="Russell D.A."/>
            <person name="Pope W.H."/>
            <person name="Jacobs-Sera D."/>
            <person name="Hendrix R.W."/>
            <person name="Hatfull G.F."/>
        </authorList>
    </citation>
    <scope>NUCLEOTIDE SEQUENCE [LARGE SCALE GENOMIC DNA]</scope>
    <source>
        <strain evidence="4">JCM 19170</strain>
    </source>
</reference>
<dbReference type="EMBL" id="CYHH01000002">
    <property type="protein sequence ID" value="CUB05746.1"/>
    <property type="molecule type" value="Genomic_DNA"/>
</dbReference>
<dbReference type="Pfam" id="PF01841">
    <property type="entry name" value="Transglut_core"/>
    <property type="match status" value="1"/>
</dbReference>
<dbReference type="SUPFAM" id="SSF54001">
    <property type="entry name" value="Cysteine proteinases"/>
    <property type="match status" value="1"/>
</dbReference>
<keyword evidence="1" id="KW-0812">Transmembrane</keyword>
<evidence type="ECO:0000259" key="2">
    <source>
        <dbReference type="SMART" id="SM00460"/>
    </source>
</evidence>
<dbReference type="InterPro" id="IPR052901">
    <property type="entry name" value="Bact_TGase-like"/>
</dbReference>
<feature type="transmembrane region" description="Helical" evidence="1">
    <location>
        <begin position="121"/>
        <end position="138"/>
    </location>
</feature>
<evidence type="ECO:0000256" key="1">
    <source>
        <dbReference type="SAM" id="Phobius"/>
    </source>
</evidence>